<dbReference type="RefSeq" id="WP_184301894.1">
    <property type="nucleotide sequence ID" value="NZ_JACHXU010000002.1"/>
</dbReference>
<sequence length="50" mass="5791">MAVLDGREELRSVEARELRCGWEALVLSSADDQVFRKWRQVPVARIHLVV</sequence>
<accession>A0A7W5H4N2</accession>
<evidence type="ECO:0000313" key="1">
    <source>
        <dbReference type="EMBL" id="MBB3205011.1"/>
    </source>
</evidence>
<protein>
    <submittedName>
        <fullName evidence="1">Uncharacterized protein</fullName>
    </submittedName>
</protein>
<proteinExistence type="predicted"/>
<dbReference type="AlphaFoldDB" id="A0A7W5H4N2"/>
<dbReference type="EMBL" id="JACHXU010000002">
    <property type="protein sequence ID" value="MBB3205011.1"/>
    <property type="molecule type" value="Genomic_DNA"/>
</dbReference>
<evidence type="ECO:0000313" key="2">
    <source>
        <dbReference type="Proteomes" id="UP000536179"/>
    </source>
</evidence>
<reference evidence="1 2" key="1">
    <citation type="submission" date="2020-08" db="EMBL/GenBank/DDBJ databases">
        <title>Genomic Encyclopedia of Type Strains, Phase III (KMG-III): the genomes of soil and plant-associated and newly described type strains.</title>
        <authorList>
            <person name="Whitman W."/>
        </authorList>
    </citation>
    <scope>NUCLEOTIDE SEQUENCE [LARGE SCALE GENOMIC DNA]</scope>
    <source>
        <strain evidence="1 2">CECT 8075</strain>
    </source>
</reference>
<organism evidence="1 2">
    <name type="scientific">Aporhodopirellula rubra</name>
    <dbReference type="NCBI Taxonomy" id="980271"/>
    <lineage>
        <taxon>Bacteria</taxon>
        <taxon>Pseudomonadati</taxon>
        <taxon>Planctomycetota</taxon>
        <taxon>Planctomycetia</taxon>
        <taxon>Pirellulales</taxon>
        <taxon>Pirellulaceae</taxon>
        <taxon>Aporhodopirellula</taxon>
    </lineage>
</organism>
<keyword evidence="2" id="KW-1185">Reference proteome</keyword>
<name>A0A7W5H4N2_9BACT</name>
<gene>
    <name evidence="1" type="ORF">FHS27_000778</name>
</gene>
<dbReference type="Proteomes" id="UP000536179">
    <property type="component" value="Unassembled WGS sequence"/>
</dbReference>
<comment type="caution">
    <text evidence="1">The sequence shown here is derived from an EMBL/GenBank/DDBJ whole genome shotgun (WGS) entry which is preliminary data.</text>
</comment>